<gene>
    <name evidence="1" type="ORF">METZ01_LOCUS223887</name>
</gene>
<dbReference type="InterPro" id="IPR036291">
    <property type="entry name" value="NAD(P)-bd_dom_sf"/>
</dbReference>
<dbReference type="EMBL" id="UINC01053926">
    <property type="protein sequence ID" value="SVB71033.1"/>
    <property type="molecule type" value="Genomic_DNA"/>
</dbReference>
<evidence type="ECO:0000313" key="1">
    <source>
        <dbReference type="EMBL" id="SVB71033.1"/>
    </source>
</evidence>
<dbReference type="SUPFAM" id="SSF51735">
    <property type="entry name" value="NAD(P)-binding Rossmann-fold domains"/>
    <property type="match status" value="1"/>
</dbReference>
<proteinExistence type="predicted"/>
<evidence type="ECO:0008006" key="2">
    <source>
        <dbReference type="Google" id="ProtNLM"/>
    </source>
</evidence>
<accession>A0A382G8W6</accession>
<sequence>DAAAWIDACTRCTYNLLVAAVRAGVEHVVYVGSLDSFLGYDTDFLVSSSWRPRPTTEPAVMAPHLGESVAREFAQTSQIRLTILRLGHLVDADGIGLQDELDPMAIDPRDAAAGIVAALKEPDGYRLFHLQGDFAGARFPVVGGHRRLDVELRHDFGRARQSETQV</sequence>
<dbReference type="Gene3D" id="3.40.50.720">
    <property type="entry name" value="NAD(P)-binding Rossmann-like Domain"/>
    <property type="match status" value="1"/>
</dbReference>
<name>A0A382G8W6_9ZZZZ</name>
<reference evidence="1" key="1">
    <citation type="submission" date="2018-05" db="EMBL/GenBank/DDBJ databases">
        <authorList>
            <person name="Lanie J.A."/>
            <person name="Ng W.-L."/>
            <person name="Kazmierczak K.M."/>
            <person name="Andrzejewski T.M."/>
            <person name="Davidsen T.M."/>
            <person name="Wayne K.J."/>
            <person name="Tettelin H."/>
            <person name="Glass J.I."/>
            <person name="Rusch D."/>
            <person name="Podicherti R."/>
            <person name="Tsui H.-C.T."/>
            <person name="Winkler M.E."/>
        </authorList>
    </citation>
    <scope>NUCLEOTIDE SEQUENCE</scope>
</reference>
<protein>
    <recommendedName>
        <fullName evidence="2">NAD-dependent epimerase/dehydratase domain-containing protein</fullName>
    </recommendedName>
</protein>
<feature type="non-terminal residue" evidence="1">
    <location>
        <position position="1"/>
    </location>
</feature>
<dbReference type="AlphaFoldDB" id="A0A382G8W6"/>
<organism evidence="1">
    <name type="scientific">marine metagenome</name>
    <dbReference type="NCBI Taxonomy" id="408172"/>
    <lineage>
        <taxon>unclassified sequences</taxon>
        <taxon>metagenomes</taxon>
        <taxon>ecological metagenomes</taxon>
    </lineage>
</organism>